<dbReference type="SUPFAM" id="SSF53335">
    <property type="entry name" value="S-adenosyl-L-methionine-dependent methyltransferases"/>
    <property type="match status" value="1"/>
</dbReference>
<accession>A0A6I4URG5</accession>
<dbReference type="EMBL" id="WTYK01000001">
    <property type="protein sequence ID" value="MXP40209.1"/>
    <property type="molecule type" value="Genomic_DNA"/>
</dbReference>
<keyword evidence="1" id="KW-0489">Methyltransferase</keyword>
<dbReference type="AlphaFoldDB" id="A0A6I4URG5"/>
<gene>
    <name evidence="1" type="ORF">GRI75_00945</name>
</gene>
<dbReference type="GO" id="GO:0032259">
    <property type="term" value="P:methylation"/>
    <property type="evidence" value="ECO:0007669"/>
    <property type="project" value="UniProtKB-KW"/>
</dbReference>
<keyword evidence="2" id="KW-1185">Reference proteome</keyword>
<name>A0A6I4URG5_9SPHN</name>
<evidence type="ECO:0000313" key="1">
    <source>
        <dbReference type="EMBL" id="MXP40209.1"/>
    </source>
</evidence>
<proteinExistence type="predicted"/>
<dbReference type="Pfam" id="PF01135">
    <property type="entry name" value="PCMT"/>
    <property type="match status" value="1"/>
</dbReference>
<dbReference type="InterPro" id="IPR029063">
    <property type="entry name" value="SAM-dependent_MTases_sf"/>
</dbReference>
<protein>
    <submittedName>
        <fullName evidence="1">Protein-L-isoaspartate O-methyltransferase</fullName>
    </submittedName>
</protein>
<sequence>MIDSQLRTSGVNDHGVLARMAAVPREDFVPAAAKGFAYMDRAISLENGRYLAPPLVQGMMLQEARPERSDKALLVDGGSGYLAELLRPLVGSLEVISPEDAAAAAGAQGDFSLLIVDGAIEQLPDSLVSRLADDGRVVTGWVRDGITRLATGRLAAGEVALLPLAEIGIPALPEFAKPKGWSF</sequence>
<dbReference type="Gene3D" id="3.40.50.150">
    <property type="entry name" value="Vaccinia Virus protein VP39"/>
    <property type="match status" value="1"/>
</dbReference>
<organism evidence="1 2">
    <name type="scientific">Croceibacterium soli</name>
    <dbReference type="NCBI Taxonomy" id="1739690"/>
    <lineage>
        <taxon>Bacteria</taxon>
        <taxon>Pseudomonadati</taxon>
        <taxon>Pseudomonadota</taxon>
        <taxon>Alphaproteobacteria</taxon>
        <taxon>Sphingomonadales</taxon>
        <taxon>Erythrobacteraceae</taxon>
        <taxon>Croceibacterium</taxon>
    </lineage>
</organism>
<reference evidence="1 2" key="1">
    <citation type="submission" date="2019-12" db="EMBL/GenBank/DDBJ databases">
        <title>Genomic-based taxomic classification of the family Erythrobacteraceae.</title>
        <authorList>
            <person name="Xu L."/>
        </authorList>
    </citation>
    <scope>NUCLEOTIDE SEQUENCE [LARGE SCALE GENOMIC DNA]</scope>
    <source>
        <strain evidence="1 2">MCCC 1K02066</strain>
    </source>
</reference>
<comment type="caution">
    <text evidence="1">The sequence shown here is derived from an EMBL/GenBank/DDBJ whole genome shotgun (WGS) entry which is preliminary data.</text>
</comment>
<dbReference type="Proteomes" id="UP000469159">
    <property type="component" value="Unassembled WGS sequence"/>
</dbReference>
<evidence type="ECO:0000313" key="2">
    <source>
        <dbReference type="Proteomes" id="UP000469159"/>
    </source>
</evidence>
<dbReference type="GO" id="GO:0008168">
    <property type="term" value="F:methyltransferase activity"/>
    <property type="evidence" value="ECO:0007669"/>
    <property type="project" value="UniProtKB-KW"/>
</dbReference>
<keyword evidence="1" id="KW-0808">Transferase</keyword>
<dbReference type="OrthoDB" id="9798496at2"/>